<gene>
    <name evidence="1" type="ORF">LCGC14_2978340</name>
</gene>
<dbReference type="EMBL" id="LAZR01060757">
    <property type="protein sequence ID" value="KKK65022.1"/>
    <property type="molecule type" value="Genomic_DNA"/>
</dbReference>
<protein>
    <submittedName>
        <fullName evidence="1">Uncharacterized protein</fullName>
    </submittedName>
</protein>
<comment type="caution">
    <text evidence="1">The sequence shown here is derived from an EMBL/GenBank/DDBJ whole genome shotgun (WGS) entry which is preliminary data.</text>
</comment>
<sequence length="68" mass="7637">MNVMEYYKAEVSRNGEDYEVAALLALRHFSQNITMKERAAIGTLLTNVRGIRDGYTSIMKALDILVGN</sequence>
<organism evidence="1">
    <name type="scientific">marine sediment metagenome</name>
    <dbReference type="NCBI Taxonomy" id="412755"/>
    <lineage>
        <taxon>unclassified sequences</taxon>
        <taxon>metagenomes</taxon>
        <taxon>ecological metagenomes</taxon>
    </lineage>
</organism>
<proteinExistence type="predicted"/>
<reference evidence="1" key="1">
    <citation type="journal article" date="2015" name="Nature">
        <title>Complex archaea that bridge the gap between prokaryotes and eukaryotes.</title>
        <authorList>
            <person name="Spang A."/>
            <person name="Saw J.H."/>
            <person name="Jorgensen S.L."/>
            <person name="Zaremba-Niedzwiedzka K."/>
            <person name="Martijn J."/>
            <person name="Lind A.E."/>
            <person name="van Eijk R."/>
            <person name="Schleper C."/>
            <person name="Guy L."/>
            <person name="Ettema T.J."/>
        </authorList>
    </citation>
    <scope>NUCLEOTIDE SEQUENCE</scope>
</reference>
<accession>A0A0F8X7D1</accession>
<dbReference type="AlphaFoldDB" id="A0A0F8X7D1"/>
<evidence type="ECO:0000313" key="1">
    <source>
        <dbReference type="EMBL" id="KKK65022.1"/>
    </source>
</evidence>
<name>A0A0F8X7D1_9ZZZZ</name>